<reference evidence="1" key="1">
    <citation type="submission" date="2020-04" db="EMBL/GenBank/DDBJ databases">
        <authorList>
            <person name="Chiriac C."/>
            <person name="Salcher M."/>
            <person name="Ghai R."/>
            <person name="Kavagutti S V."/>
        </authorList>
    </citation>
    <scope>NUCLEOTIDE SEQUENCE</scope>
</reference>
<proteinExistence type="predicted"/>
<gene>
    <name evidence="1" type="ORF">UFOVP583_12</name>
</gene>
<evidence type="ECO:0000313" key="1">
    <source>
        <dbReference type="EMBL" id="CAB4151335.1"/>
    </source>
</evidence>
<sequence length="128" mass="13017">MKTPDKMAAQLAALITEISQSPEAAAIITVAVRTYYDGTGAQERHDGTAALLLFNFAAAAAAAGAEEMAGQSEFYKEEAGFAGSDLAPRDCRKWAKEYAAAAAAFDAAAAGIDQTAAALAAGINQSGI</sequence>
<organism evidence="1">
    <name type="scientific">uncultured Caudovirales phage</name>
    <dbReference type="NCBI Taxonomy" id="2100421"/>
    <lineage>
        <taxon>Viruses</taxon>
        <taxon>Duplodnaviria</taxon>
        <taxon>Heunggongvirae</taxon>
        <taxon>Uroviricota</taxon>
        <taxon>Caudoviricetes</taxon>
        <taxon>Peduoviridae</taxon>
        <taxon>Maltschvirus</taxon>
        <taxon>Maltschvirus maltsch</taxon>
    </lineage>
</organism>
<protein>
    <submittedName>
        <fullName evidence="1">Uncharacterized protein</fullName>
    </submittedName>
</protein>
<name>A0A6J5MVQ8_9CAUD</name>
<accession>A0A6J5MVQ8</accession>
<dbReference type="EMBL" id="LR796563">
    <property type="protein sequence ID" value="CAB4151335.1"/>
    <property type="molecule type" value="Genomic_DNA"/>
</dbReference>